<dbReference type="Proteomes" id="UP001152622">
    <property type="component" value="Chromosome 3"/>
</dbReference>
<comment type="caution">
    <text evidence="1">The sequence shown here is derived from an EMBL/GenBank/DDBJ whole genome shotgun (WGS) entry which is preliminary data.</text>
</comment>
<name>A0A9Q1FWH7_SYNKA</name>
<evidence type="ECO:0000313" key="2">
    <source>
        <dbReference type="Proteomes" id="UP001152622"/>
    </source>
</evidence>
<keyword evidence="2" id="KW-1185">Reference proteome</keyword>
<gene>
    <name evidence="1" type="ORF">SKAU_G00089200</name>
</gene>
<dbReference type="AlphaFoldDB" id="A0A9Q1FWH7"/>
<reference evidence="1" key="1">
    <citation type="journal article" date="2023" name="Science">
        <title>Genome structures resolve the early diversification of teleost fishes.</title>
        <authorList>
            <person name="Parey E."/>
            <person name="Louis A."/>
            <person name="Montfort J."/>
            <person name="Bouchez O."/>
            <person name="Roques C."/>
            <person name="Iampietro C."/>
            <person name="Lluch J."/>
            <person name="Castinel A."/>
            <person name="Donnadieu C."/>
            <person name="Desvignes T."/>
            <person name="Floi Bucao C."/>
            <person name="Jouanno E."/>
            <person name="Wen M."/>
            <person name="Mejri S."/>
            <person name="Dirks R."/>
            <person name="Jansen H."/>
            <person name="Henkel C."/>
            <person name="Chen W.J."/>
            <person name="Zahm M."/>
            <person name="Cabau C."/>
            <person name="Klopp C."/>
            <person name="Thompson A.W."/>
            <person name="Robinson-Rechavi M."/>
            <person name="Braasch I."/>
            <person name="Lecointre G."/>
            <person name="Bobe J."/>
            <person name="Postlethwait J.H."/>
            <person name="Berthelot C."/>
            <person name="Roest Crollius H."/>
            <person name="Guiguen Y."/>
        </authorList>
    </citation>
    <scope>NUCLEOTIDE SEQUENCE</scope>
    <source>
        <strain evidence="1">WJC10195</strain>
    </source>
</reference>
<dbReference type="EMBL" id="JAINUF010000003">
    <property type="protein sequence ID" value="KAJ8368892.1"/>
    <property type="molecule type" value="Genomic_DNA"/>
</dbReference>
<protein>
    <submittedName>
        <fullName evidence="1">Uncharacterized protein</fullName>
    </submittedName>
</protein>
<sequence>MRESQLHTSQRRLCPRDTPAVPAVFSKARRSKAITLPEARRAKKIRSALEWKANRQSALEYAGSVFYF</sequence>
<proteinExistence type="predicted"/>
<evidence type="ECO:0000313" key="1">
    <source>
        <dbReference type="EMBL" id="KAJ8368892.1"/>
    </source>
</evidence>
<accession>A0A9Q1FWH7</accession>
<organism evidence="1 2">
    <name type="scientific">Synaphobranchus kaupii</name>
    <name type="common">Kaup's arrowtooth eel</name>
    <dbReference type="NCBI Taxonomy" id="118154"/>
    <lineage>
        <taxon>Eukaryota</taxon>
        <taxon>Metazoa</taxon>
        <taxon>Chordata</taxon>
        <taxon>Craniata</taxon>
        <taxon>Vertebrata</taxon>
        <taxon>Euteleostomi</taxon>
        <taxon>Actinopterygii</taxon>
        <taxon>Neopterygii</taxon>
        <taxon>Teleostei</taxon>
        <taxon>Anguilliformes</taxon>
        <taxon>Synaphobranchidae</taxon>
        <taxon>Synaphobranchus</taxon>
    </lineage>
</organism>